<comment type="catalytic activity">
    <reaction evidence="1">
        <text>Release of an N-terminal tripeptide from a polypeptide.</text>
        <dbReference type="EC" id="3.4.14.10"/>
    </reaction>
</comment>
<dbReference type="Pfam" id="PF21223">
    <property type="entry name" value="TPPII_Ig-like-1"/>
    <property type="match status" value="1"/>
</dbReference>
<dbReference type="GO" id="GO:0006508">
    <property type="term" value="P:proteolysis"/>
    <property type="evidence" value="ECO:0007669"/>
    <property type="project" value="UniProtKB-KW"/>
</dbReference>
<accession>A0AAD9IZA1</accession>
<dbReference type="PANTHER" id="PTHR43806:SF14">
    <property type="entry name" value="TRIPEPTIDYL-PEPTIDASE 2"/>
    <property type="match status" value="1"/>
</dbReference>
<evidence type="ECO:0000256" key="1">
    <source>
        <dbReference type="ARBA" id="ARBA00001910"/>
    </source>
</evidence>
<dbReference type="Pfam" id="PF21316">
    <property type="entry name" value="TPPII_GBD"/>
    <property type="match status" value="1"/>
</dbReference>
<dbReference type="Gene3D" id="2.60.40.3170">
    <property type="match status" value="1"/>
</dbReference>
<dbReference type="InterPro" id="IPR022229">
    <property type="entry name" value="TPPII_Ig-like-2"/>
</dbReference>
<keyword evidence="13" id="KW-1185">Reference proteome</keyword>
<dbReference type="InterPro" id="IPR046940">
    <property type="entry name" value="TPPII_Ig-like_sf"/>
</dbReference>
<dbReference type="Pfam" id="PF12580">
    <property type="entry name" value="TPPII"/>
    <property type="match status" value="1"/>
</dbReference>
<feature type="domain" description="Tripeptidyl peptidase II second Ig-like" evidence="9">
    <location>
        <begin position="611"/>
        <end position="777"/>
    </location>
</feature>
<dbReference type="InterPro" id="IPR000209">
    <property type="entry name" value="Peptidase_S8/S53_dom"/>
</dbReference>
<evidence type="ECO:0000259" key="10">
    <source>
        <dbReference type="Pfam" id="PF21223"/>
    </source>
</evidence>
<name>A0AAD9IZA1_9ANNE</name>
<dbReference type="InterPro" id="IPR023828">
    <property type="entry name" value="Peptidase_S8_Ser-AS"/>
</dbReference>
<dbReference type="GO" id="GO:0004177">
    <property type="term" value="F:aminopeptidase activity"/>
    <property type="evidence" value="ECO:0007669"/>
    <property type="project" value="UniProtKB-KW"/>
</dbReference>
<dbReference type="PRINTS" id="PR00723">
    <property type="entry name" value="SUBTILISIN"/>
</dbReference>
<dbReference type="InterPro" id="IPR048383">
    <property type="entry name" value="TPPII_Ig-like-1"/>
</dbReference>
<evidence type="ECO:0000256" key="5">
    <source>
        <dbReference type="ARBA" id="ARBA00022670"/>
    </source>
</evidence>
<reference evidence="12" key="1">
    <citation type="journal article" date="2023" name="Mol. Biol. Evol.">
        <title>Third-Generation Sequencing Reveals the Adaptive Role of the Epigenome in Three Deep-Sea Polychaetes.</title>
        <authorList>
            <person name="Perez M."/>
            <person name="Aroh O."/>
            <person name="Sun Y."/>
            <person name="Lan Y."/>
            <person name="Juniper S.K."/>
            <person name="Young C.R."/>
            <person name="Angers B."/>
            <person name="Qian P.Y."/>
        </authorList>
    </citation>
    <scope>NUCLEOTIDE SEQUENCE</scope>
    <source>
        <strain evidence="12">P08H-3</strain>
    </source>
</reference>
<gene>
    <name evidence="12" type="ORF">LSH36_824g01029</name>
</gene>
<organism evidence="12 13">
    <name type="scientific">Paralvinella palmiformis</name>
    <dbReference type="NCBI Taxonomy" id="53620"/>
    <lineage>
        <taxon>Eukaryota</taxon>
        <taxon>Metazoa</taxon>
        <taxon>Spiralia</taxon>
        <taxon>Lophotrochozoa</taxon>
        <taxon>Annelida</taxon>
        <taxon>Polychaeta</taxon>
        <taxon>Sedentaria</taxon>
        <taxon>Canalipalpata</taxon>
        <taxon>Terebellida</taxon>
        <taxon>Terebelliformia</taxon>
        <taxon>Alvinellidae</taxon>
        <taxon>Paralvinella</taxon>
    </lineage>
</organism>
<dbReference type="SUPFAM" id="SSF52743">
    <property type="entry name" value="Subtilisin-like"/>
    <property type="match status" value="2"/>
</dbReference>
<evidence type="ECO:0000259" key="9">
    <source>
        <dbReference type="Pfam" id="PF12580"/>
    </source>
</evidence>
<dbReference type="InterPro" id="IPR036852">
    <property type="entry name" value="Peptidase_S8/S53_dom_sf"/>
</dbReference>
<feature type="domain" description="Tripeptidyl-peptidase II galactose-binding" evidence="11">
    <location>
        <begin position="487"/>
        <end position="575"/>
    </location>
</feature>
<dbReference type="AlphaFoldDB" id="A0AAD9IZA1"/>
<sequence length="872" mass="97113">MMANMIDTNFPVHGLLPKKETGAYSFLTKFPQYDGRSLDGRRPIRIAVLDTGVDPGAPGLQETTEGLAKVIDLIDATGSGDVDISTTRTLEDGIIMGLTGRKLTIPPDWINPTGVYHVGIKNAYDLFPKALRERMIKERKQKYWEARQRDHIAELVKKIDAFDAKYPDPSADEKLHKEDLQAQLEVINNLDKKYSDSGPVYDCVVFNDGDTWRVCIDTSEEGDLTSCTVLTPFSESQHICVFLLLGVGAYVSPEMMSAEYSMLERLPGTQYTWSSRGPSHDGALGVCISAPGGAIASVPNWTLRGSQLMNGTSMSSPNACGCLALLLAGLRDHGLDKSSIDKAFDYMIENRKAIEKELQLQFVITCGASNRGVYLRESRDIERPVDFAITVEPRFRDLSLGQQHKIEFNVRISLVSTVTWAACPTHIVLMNQARAFSLKVDARGLPPGAHFGQILGFDVSCPAKGPLFRVPITVVVPVELSYKNVKFSPGQINRHFINTPEGATWAVLRLNSASSEQRSRFMVHSVQLLPAKSFKAMEFEKFIVLKEEGVSREGFSVVGGYTLELTVAKWWASLGDVTVDYEITFHGLKPDSSKYIMHAGGGILRMDVKSVIKHEDISPSISLKTLVQPLSESKVRCLMTRRDTLPENRQIYALELTYNFHLNKSSEVSPDCTVLSDLLYESQYESQLWMLFDANKQLLCTGDAYPDQLQVRHEKRDLLERLKDIILQLNIKLSSSVSVDLFASQSQAQIGGKKFSTQTLQKNKVCPVFVAPIPDDNEMDKQKNYLIDTYVRLGLAQVDLLKKAEGVFLSRLVTLCATLPEPANRRISTVLPTILAVDTSFIVNQYISIAILGNTASYKYSHHSLVRGTVYW</sequence>
<evidence type="ECO:0000256" key="4">
    <source>
        <dbReference type="ARBA" id="ARBA00022438"/>
    </source>
</evidence>
<evidence type="ECO:0000256" key="2">
    <source>
        <dbReference type="ARBA" id="ARBA00011073"/>
    </source>
</evidence>
<dbReference type="InterPro" id="IPR050131">
    <property type="entry name" value="Peptidase_S8_subtilisin-like"/>
</dbReference>
<protein>
    <recommendedName>
        <fullName evidence="3">tripeptidyl-peptidase II</fullName>
        <ecNumber evidence="3">3.4.14.10</ecNumber>
    </recommendedName>
</protein>
<feature type="domain" description="Tripeptidyl-peptidase II first Ig-like" evidence="10">
    <location>
        <begin position="360"/>
        <end position="475"/>
    </location>
</feature>
<evidence type="ECO:0000256" key="7">
    <source>
        <dbReference type="ARBA" id="ARBA00022825"/>
    </source>
</evidence>
<dbReference type="EC" id="3.4.14.10" evidence="3"/>
<dbReference type="Gene3D" id="2.20.25.690">
    <property type="match status" value="2"/>
</dbReference>
<dbReference type="GO" id="GO:0008240">
    <property type="term" value="F:tripeptidyl-peptidase activity"/>
    <property type="evidence" value="ECO:0007669"/>
    <property type="project" value="UniProtKB-EC"/>
</dbReference>
<keyword evidence="4" id="KW-0031">Aminopeptidase</keyword>
<evidence type="ECO:0000259" key="11">
    <source>
        <dbReference type="Pfam" id="PF21316"/>
    </source>
</evidence>
<evidence type="ECO:0000256" key="6">
    <source>
        <dbReference type="ARBA" id="ARBA00022801"/>
    </source>
</evidence>
<dbReference type="GO" id="GO:0005829">
    <property type="term" value="C:cytosol"/>
    <property type="evidence" value="ECO:0007669"/>
    <property type="project" value="TreeGrafter"/>
</dbReference>
<evidence type="ECO:0000256" key="3">
    <source>
        <dbReference type="ARBA" id="ARBA00012462"/>
    </source>
</evidence>
<keyword evidence="7" id="KW-0720">Serine protease</keyword>
<keyword evidence="5" id="KW-0645">Protease</keyword>
<dbReference type="Pfam" id="PF00082">
    <property type="entry name" value="Peptidase_S8"/>
    <property type="match status" value="1"/>
</dbReference>
<comment type="similarity">
    <text evidence="2">Belongs to the peptidase S8 family.</text>
</comment>
<evidence type="ECO:0000259" key="8">
    <source>
        <dbReference type="Pfam" id="PF00082"/>
    </source>
</evidence>
<comment type="caution">
    <text evidence="12">The sequence shown here is derived from an EMBL/GenBank/DDBJ whole genome shotgun (WGS) entry which is preliminary data.</text>
</comment>
<dbReference type="EMBL" id="JAODUP010000824">
    <property type="protein sequence ID" value="KAK2143639.1"/>
    <property type="molecule type" value="Genomic_DNA"/>
</dbReference>
<evidence type="ECO:0000313" key="13">
    <source>
        <dbReference type="Proteomes" id="UP001208570"/>
    </source>
</evidence>
<dbReference type="PROSITE" id="PS00138">
    <property type="entry name" value="SUBTILASE_SER"/>
    <property type="match status" value="1"/>
</dbReference>
<dbReference type="InterPro" id="IPR048384">
    <property type="entry name" value="TPPII_GBD"/>
</dbReference>
<keyword evidence="6" id="KW-0378">Hydrolase</keyword>
<dbReference type="PANTHER" id="PTHR43806">
    <property type="entry name" value="PEPTIDASE S8"/>
    <property type="match status" value="1"/>
</dbReference>
<proteinExistence type="inferred from homology"/>
<dbReference type="Gene3D" id="3.40.50.200">
    <property type="entry name" value="Peptidase S8/S53 domain"/>
    <property type="match status" value="1"/>
</dbReference>
<feature type="domain" description="Peptidase S8/S53" evidence="8">
    <location>
        <begin position="247"/>
        <end position="328"/>
    </location>
</feature>
<dbReference type="GO" id="GO:0004252">
    <property type="term" value="F:serine-type endopeptidase activity"/>
    <property type="evidence" value="ECO:0007669"/>
    <property type="project" value="InterPro"/>
</dbReference>
<dbReference type="InterPro" id="IPR015500">
    <property type="entry name" value="Peptidase_S8_subtilisin-rel"/>
</dbReference>
<dbReference type="Proteomes" id="UP001208570">
    <property type="component" value="Unassembled WGS sequence"/>
</dbReference>
<evidence type="ECO:0000313" key="12">
    <source>
        <dbReference type="EMBL" id="KAK2143639.1"/>
    </source>
</evidence>